<keyword evidence="3" id="KW-1185">Reference proteome</keyword>
<feature type="compositionally biased region" description="Basic and acidic residues" evidence="1">
    <location>
        <begin position="63"/>
        <end position="73"/>
    </location>
</feature>
<evidence type="ECO:0000313" key="2">
    <source>
        <dbReference type="EMBL" id="OJD11446.1"/>
    </source>
</evidence>
<accession>A0A1J9P5N3</accession>
<reference evidence="2 3" key="1">
    <citation type="submission" date="2015-07" db="EMBL/GenBank/DDBJ databases">
        <title>Emmonsia species relationships and genome sequence.</title>
        <authorList>
            <consortium name="The Broad Institute Genomics Platform"/>
            <person name="Cuomo C.A."/>
            <person name="Munoz J.F."/>
            <person name="Imamovic A."/>
            <person name="Priest M.E."/>
            <person name="Young S."/>
            <person name="Clay O.K."/>
            <person name="McEwen J.G."/>
        </authorList>
    </citation>
    <scope>NUCLEOTIDE SEQUENCE [LARGE SCALE GENOMIC DNA]</scope>
    <source>
        <strain evidence="2 3">UAMH 9510</strain>
    </source>
</reference>
<dbReference type="AlphaFoldDB" id="A0A1J9P5N3"/>
<organism evidence="2 3">
    <name type="scientific">Emergomyces pasteurianus Ep9510</name>
    <dbReference type="NCBI Taxonomy" id="1447872"/>
    <lineage>
        <taxon>Eukaryota</taxon>
        <taxon>Fungi</taxon>
        <taxon>Dikarya</taxon>
        <taxon>Ascomycota</taxon>
        <taxon>Pezizomycotina</taxon>
        <taxon>Eurotiomycetes</taxon>
        <taxon>Eurotiomycetidae</taxon>
        <taxon>Onygenales</taxon>
        <taxon>Ajellomycetaceae</taxon>
        <taxon>Emergomyces</taxon>
    </lineage>
</organism>
<gene>
    <name evidence="2" type="ORF">AJ78_07793</name>
</gene>
<evidence type="ECO:0000313" key="3">
    <source>
        <dbReference type="Proteomes" id="UP000182235"/>
    </source>
</evidence>
<dbReference type="PANTHER" id="PTHR39607:SF1">
    <property type="entry name" value="B-ZIP TRANSCRIPTION FACTOR (EUROFUNG)"/>
    <property type="match status" value="1"/>
</dbReference>
<dbReference type="OrthoDB" id="4369987at2759"/>
<comment type="caution">
    <text evidence="2">The sequence shown here is derived from an EMBL/GenBank/DDBJ whole genome shotgun (WGS) entry which is preliminary data.</text>
</comment>
<protein>
    <recommendedName>
        <fullName evidence="4">BZIP domain-containing protein</fullName>
    </recommendedName>
</protein>
<proteinExistence type="predicted"/>
<dbReference type="STRING" id="1447872.A0A1J9P5N3"/>
<sequence>MTELLFQHFVNRDPRYDPLHVENSPINGVNANNHIPHGISLSNPVENRTNPGSEDACSASAHPNEDLTKISDLAERQRIQNRIAQRKYCKKLE</sequence>
<name>A0A1J9P5N3_9EURO</name>
<dbReference type="Proteomes" id="UP000182235">
    <property type="component" value="Unassembled WGS sequence"/>
</dbReference>
<feature type="region of interest" description="Disordered" evidence="1">
    <location>
        <begin position="44"/>
        <end position="73"/>
    </location>
</feature>
<dbReference type="InterPro" id="IPR052635">
    <property type="entry name" value="Sec_Metab_Biosynth_Reg"/>
</dbReference>
<evidence type="ECO:0000256" key="1">
    <source>
        <dbReference type="SAM" id="MobiDB-lite"/>
    </source>
</evidence>
<dbReference type="PANTHER" id="PTHR39607">
    <property type="entry name" value="XANTHOCILLIN BIOSYNTHESIS CLUSTER TRANSCRIPTION FACTOR XANC-RELATED"/>
    <property type="match status" value="1"/>
</dbReference>
<dbReference type="EMBL" id="LGRN01000545">
    <property type="protein sequence ID" value="OJD11446.1"/>
    <property type="molecule type" value="Genomic_DNA"/>
</dbReference>
<evidence type="ECO:0008006" key="4">
    <source>
        <dbReference type="Google" id="ProtNLM"/>
    </source>
</evidence>